<dbReference type="Proteomes" id="UP000325385">
    <property type="component" value="Chromosome"/>
</dbReference>
<dbReference type="RefSeq" id="WP_151885135.1">
    <property type="nucleotide sequence ID" value="NZ_CP032228.1"/>
</dbReference>
<evidence type="ECO:0000313" key="2">
    <source>
        <dbReference type="Proteomes" id="UP000325385"/>
    </source>
</evidence>
<name>A0A5P6N9F7_9SPHN</name>
<dbReference type="EMBL" id="CP032228">
    <property type="protein sequence ID" value="QFI62657.1"/>
    <property type="molecule type" value="Genomic_DNA"/>
</dbReference>
<dbReference type="GeneID" id="69696594"/>
<gene>
    <name evidence="1" type="ORF">D0Y83_04740</name>
</gene>
<dbReference type="AlphaFoldDB" id="A0A5P6N9F7"/>
<evidence type="ECO:0000313" key="1">
    <source>
        <dbReference type="EMBL" id="QFI62657.1"/>
    </source>
</evidence>
<proteinExistence type="predicted"/>
<reference evidence="2" key="1">
    <citation type="submission" date="2018-09" db="EMBL/GenBank/DDBJ databases">
        <title>Nocardia yunnanensis sp. nov., an actinomycete isolated from a soil sample.</title>
        <authorList>
            <person name="Zhang J."/>
        </authorList>
    </citation>
    <scope>NUCLEOTIDE SEQUENCE [LARGE SCALE GENOMIC DNA]</scope>
    <source>
        <strain evidence="2">21-3</strain>
    </source>
</reference>
<organism evidence="1 2">
    <name type="scientific">Qipengyuania flava</name>
    <dbReference type="NCBI Taxonomy" id="192812"/>
    <lineage>
        <taxon>Bacteria</taxon>
        <taxon>Pseudomonadati</taxon>
        <taxon>Pseudomonadota</taxon>
        <taxon>Alphaproteobacteria</taxon>
        <taxon>Sphingomonadales</taxon>
        <taxon>Erythrobacteraceae</taxon>
        <taxon>Qipengyuania</taxon>
    </lineage>
</organism>
<accession>A0A5P6N9F7</accession>
<sequence>MKYLFNSSGKHIANFVNGQLHATNGPNIGHYLEQQGIFIDMHGRYFGEIVYDNRLLYRTNSPHRSVNYGNYGNYGNVGNYGNPGNYGSIGSVGGFVDVPEDKLTP</sequence>
<protein>
    <submittedName>
        <fullName evidence="1">Uncharacterized protein</fullName>
    </submittedName>
</protein>